<evidence type="ECO:0000313" key="2">
    <source>
        <dbReference type="Proteomes" id="UP001163846"/>
    </source>
</evidence>
<accession>A0AA38NZP7</accession>
<evidence type="ECO:0008006" key="3">
    <source>
        <dbReference type="Google" id="ProtNLM"/>
    </source>
</evidence>
<keyword evidence="2" id="KW-1185">Reference proteome</keyword>
<gene>
    <name evidence="1" type="ORF">F5878DRAFT_406939</name>
</gene>
<evidence type="ECO:0000313" key="1">
    <source>
        <dbReference type="EMBL" id="KAJ3833413.1"/>
    </source>
</evidence>
<reference evidence="1" key="1">
    <citation type="submission" date="2022-08" db="EMBL/GenBank/DDBJ databases">
        <authorList>
            <consortium name="DOE Joint Genome Institute"/>
            <person name="Min B."/>
            <person name="Riley R."/>
            <person name="Sierra-Patev S."/>
            <person name="Naranjo-Ortiz M."/>
            <person name="Looney B."/>
            <person name="Konkel Z."/>
            <person name="Slot J.C."/>
            <person name="Sakamoto Y."/>
            <person name="Steenwyk J.L."/>
            <person name="Rokas A."/>
            <person name="Carro J."/>
            <person name="Camarero S."/>
            <person name="Ferreira P."/>
            <person name="Molpeceres G."/>
            <person name="Ruiz-Duenas F.J."/>
            <person name="Serrano A."/>
            <person name="Henrissat B."/>
            <person name="Drula E."/>
            <person name="Hughes K.W."/>
            <person name="Mata J.L."/>
            <person name="Ishikawa N.K."/>
            <person name="Vargas-Isla R."/>
            <person name="Ushijima S."/>
            <person name="Smith C.A."/>
            <person name="Ahrendt S."/>
            <person name="Andreopoulos W."/>
            <person name="He G."/>
            <person name="Labutti K."/>
            <person name="Lipzen A."/>
            <person name="Ng V."/>
            <person name="Sandor L."/>
            <person name="Barry K."/>
            <person name="Martinez A.T."/>
            <person name="Xiao Y."/>
            <person name="Gibbons J.G."/>
            <person name="Terashima K."/>
            <person name="Hibbett D.S."/>
            <person name="Grigoriev I.V."/>
        </authorList>
    </citation>
    <scope>NUCLEOTIDE SEQUENCE</scope>
    <source>
        <strain evidence="1">TFB9207</strain>
    </source>
</reference>
<feature type="non-terminal residue" evidence="1">
    <location>
        <position position="172"/>
    </location>
</feature>
<name>A0AA38NZP7_9AGAR</name>
<organism evidence="1 2">
    <name type="scientific">Lentinula raphanica</name>
    <dbReference type="NCBI Taxonomy" id="153919"/>
    <lineage>
        <taxon>Eukaryota</taxon>
        <taxon>Fungi</taxon>
        <taxon>Dikarya</taxon>
        <taxon>Basidiomycota</taxon>
        <taxon>Agaricomycotina</taxon>
        <taxon>Agaricomycetes</taxon>
        <taxon>Agaricomycetidae</taxon>
        <taxon>Agaricales</taxon>
        <taxon>Marasmiineae</taxon>
        <taxon>Omphalotaceae</taxon>
        <taxon>Lentinula</taxon>
    </lineage>
</organism>
<protein>
    <recommendedName>
        <fullName evidence="3">F-box domain-containing protein</fullName>
    </recommendedName>
</protein>
<dbReference type="EMBL" id="MU806701">
    <property type="protein sequence ID" value="KAJ3833413.1"/>
    <property type="molecule type" value="Genomic_DNA"/>
</dbReference>
<dbReference type="AlphaFoldDB" id="A0AA38NZP7"/>
<proteinExistence type="predicted"/>
<dbReference type="Proteomes" id="UP001163846">
    <property type="component" value="Unassembled WGS sequence"/>
</dbReference>
<sequence>MPDLPQELVDRLVDESFDTIEHLKNLSLVAKPWLHRARYHLFRSITLAPKDPKEIEKYYTYLKQQALPSYNRSSRFYNPLSPTDQKFLRSSSSQNSELQTSILSSSPAILPHVRTLRLESSIRTGGGRKILAEDYFDRYLGFGDNPDDSYLMRDVSYDAEEFYLKQMDRWYD</sequence>
<comment type="caution">
    <text evidence="1">The sequence shown here is derived from an EMBL/GenBank/DDBJ whole genome shotgun (WGS) entry which is preliminary data.</text>
</comment>